<organism evidence="3">
    <name type="scientific">Naegleria gruberi</name>
    <name type="common">Amoeba</name>
    <dbReference type="NCBI Taxonomy" id="5762"/>
    <lineage>
        <taxon>Eukaryota</taxon>
        <taxon>Discoba</taxon>
        <taxon>Heterolobosea</taxon>
        <taxon>Tetramitia</taxon>
        <taxon>Eutetramitia</taxon>
        <taxon>Vahlkampfiidae</taxon>
        <taxon>Naegleria</taxon>
    </lineage>
</organism>
<keyword evidence="1" id="KW-0732">Signal</keyword>
<feature type="signal peptide" evidence="1">
    <location>
        <begin position="1"/>
        <end position="26"/>
    </location>
</feature>
<dbReference type="InParanoid" id="D2VLG2"/>
<dbReference type="AlphaFoldDB" id="D2VLG2"/>
<dbReference type="Proteomes" id="UP000006671">
    <property type="component" value="Unassembled WGS sequence"/>
</dbReference>
<dbReference type="EMBL" id="GG738880">
    <property type="protein sequence ID" value="EFC42306.1"/>
    <property type="molecule type" value="Genomic_DNA"/>
</dbReference>
<sequence>MMKQQLGIFLLATCLMILLLSSQVFSLSEKVNRQQLEKEFAAAFEKNERHMRENKIHKMEKSERFISTPTNHFVIKTKTDSTEADDLIKRIAEEFSLVQVRKIPGPNFTAHILRKTLQSSDNERSVRAALDTQAMSNIVKKYSTQILDFYNEKKNNYSKR</sequence>
<keyword evidence="3" id="KW-1185">Reference proteome</keyword>
<evidence type="ECO:0000313" key="3">
    <source>
        <dbReference type="Proteomes" id="UP000006671"/>
    </source>
</evidence>
<proteinExistence type="predicted"/>
<name>D2VLG2_NAEGR</name>
<reference evidence="2 3" key="1">
    <citation type="journal article" date="2010" name="Cell">
        <title>The genome of Naegleria gruberi illuminates early eukaryotic versatility.</title>
        <authorList>
            <person name="Fritz-Laylin L.K."/>
            <person name="Prochnik S.E."/>
            <person name="Ginger M.L."/>
            <person name="Dacks J.B."/>
            <person name="Carpenter M.L."/>
            <person name="Field M.C."/>
            <person name="Kuo A."/>
            <person name="Paredez A."/>
            <person name="Chapman J."/>
            <person name="Pham J."/>
            <person name="Shu S."/>
            <person name="Neupane R."/>
            <person name="Cipriano M."/>
            <person name="Mancuso J."/>
            <person name="Tu H."/>
            <person name="Salamov A."/>
            <person name="Lindquist E."/>
            <person name="Shapiro H."/>
            <person name="Lucas S."/>
            <person name="Grigoriev I.V."/>
            <person name="Cande W.Z."/>
            <person name="Fulton C."/>
            <person name="Rokhsar D.S."/>
            <person name="Dawson S.C."/>
        </authorList>
    </citation>
    <scope>NUCLEOTIDE SEQUENCE [LARGE SCALE GENOMIC DNA]</scope>
    <source>
        <strain evidence="2 3">NEG-M</strain>
    </source>
</reference>
<feature type="chain" id="PRO_5003038579" evidence="1">
    <location>
        <begin position="27"/>
        <end position="160"/>
    </location>
</feature>
<accession>D2VLG2</accession>
<evidence type="ECO:0000256" key="1">
    <source>
        <dbReference type="SAM" id="SignalP"/>
    </source>
</evidence>
<evidence type="ECO:0000313" key="2">
    <source>
        <dbReference type="EMBL" id="EFC42306.1"/>
    </source>
</evidence>
<dbReference type="KEGG" id="ngr:NAEGRDRAFT_69768"/>
<dbReference type="GeneID" id="8851944"/>
<gene>
    <name evidence="2" type="ORF">NAEGRDRAFT_69768</name>
</gene>
<protein>
    <submittedName>
        <fullName evidence="2">Predicted protein</fullName>
    </submittedName>
</protein>
<dbReference type="OMA" id="ERHMREN"/>
<dbReference type="RefSeq" id="XP_002675050.1">
    <property type="nucleotide sequence ID" value="XM_002675004.1"/>
</dbReference>
<dbReference type="VEuPathDB" id="AmoebaDB:NAEGRDRAFT_69768"/>